<feature type="chain" id="PRO_5046570483" evidence="1">
    <location>
        <begin position="22"/>
        <end position="197"/>
    </location>
</feature>
<proteinExistence type="predicted"/>
<protein>
    <submittedName>
        <fullName evidence="2">Uncharacterized protein</fullName>
    </submittedName>
</protein>
<keyword evidence="1" id="KW-0732">Signal</keyword>
<dbReference type="EMBL" id="BAAAFG010000001">
    <property type="protein sequence ID" value="GAA0871088.1"/>
    <property type="molecule type" value="Genomic_DNA"/>
</dbReference>
<keyword evidence="3" id="KW-1185">Reference proteome</keyword>
<comment type="caution">
    <text evidence="2">The sequence shown here is derived from an EMBL/GenBank/DDBJ whole genome shotgun (WGS) entry which is preliminary data.</text>
</comment>
<organism evidence="2 3">
    <name type="scientific">Gangjinia marincola</name>
    <dbReference type="NCBI Taxonomy" id="578463"/>
    <lineage>
        <taxon>Bacteria</taxon>
        <taxon>Pseudomonadati</taxon>
        <taxon>Bacteroidota</taxon>
        <taxon>Flavobacteriia</taxon>
        <taxon>Flavobacteriales</taxon>
        <taxon>Flavobacteriaceae</taxon>
        <taxon>Gangjinia</taxon>
    </lineage>
</organism>
<gene>
    <name evidence="2" type="ORF">GCM10009117_02330</name>
</gene>
<accession>A0ABP3XSF8</accession>
<name>A0ABP3XSF8_9FLAO</name>
<dbReference type="Proteomes" id="UP001500507">
    <property type="component" value="Unassembled WGS sequence"/>
</dbReference>
<evidence type="ECO:0000313" key="2">
    <source>
        <dbReference type="EMBL" id="GAA0871088.1"/>
    </source>
</evidence>
<evidence type="ECO:0000313" key="3">
    <source>
        <dbReference type="Proteomes" id="UP001500507"/>
    </source>
</evidence>
<dbReference type="PROSITE" id="PS51257">
    <property type="entry name" value="PROKAR_LIPOPROTEIN"/>
    <property type="match status" value="1"/>
</dbReference>
<feature type="signal peptide" evidence="1">
    <location>
        <begin position="1"/>
        <end position="21"/>
    </location>
</feature>
<dbReference type="RefSeq" id="WP_343762723.1">
    <property type="nucleotide sequence ID" value="NZ_BAAAFG010000001.1"/>
</dbReference>
<evidence type="ECO:0000256" key="1">
    <source>
        <dbReference type="SAM" id="SignalP"/>
    </source>
</evidence>
<reference evidence="3" key="1">
    <citation type="journal article" date="2019" name="Int. J. Syst. Evol. Microbiol.">
        <title>The Global Catalogue of Microorganisms (GCM) 10K type strain sequencing project: providing services to taxonomists for standard genome sequencing and annotation.</title>
        <authorList>
            <consortium name="The Broad Institute Genomics Platform"/>
            <consortium name="The Broad Institute Genome Sequencing Center for Infectious Disease"/>
            <person name="Wu L."/>
            <person name="Ma J."/>
        </authorList>
    </citation>
    <scope>NUCLEOTIDE SEQUENCE [LARGE SCALE GENOMIC DNA]</scope>
    <source>
        <strain evidence="3">JCM 16082</strain>
    </source>
</reference>
<sequence length="197" mass="22195">MKRITTLILISLVSISIFSCSKDDDDNTSNDPEEIAFEDLSYIQGDEGSRIEVFTTGGKSSSSETGVVYTGQNILGWDGGQLLNLNYWKQLRILNTDFETLHIRMNIPSGQDFVEAAVNTHGLHGSTLLLQDTQFLDDVIVEMYTNKGGIKQFFGELTLRRNVEYLGDVLDLVGSYEIIRDNQTIKGLFWKKEVANW</sequence>